<name>A0A0X3TDB3_9RHOB</name>
<reference evidence="1 2" key="1">
    <citation type="submission" date="2015-12" db="EMBL/GenBank/DDBJ databases">
        <authorList>
            <person name="Shamseldin A."/>
            <person name="Moawad H."/>
            <person name="Abd El-Rahim W.M."/>
            <person name="Sadowsky M.J."/>
        </authorList>
    </citation>
    <scope>NUCLEOTIDE SEQUENCE [LARGE SCALE GENOMIC DNA]</scope>
    <source>
        <strain evidence="1 2">ZGT118</strain>
    </source>
</reference>
<dbReference type="EMBL" id="LQBQ01000037">
    <property type="protein sequence ID" value="KUJ73775.1"/>
    <property type="molecule type" value="Genomic_DNA"/>
</dbReference>
<dbReference type="RefSeq" id="WP_068349574.1">
    <property type="nucleotide sequence ID" value="NZ_LQBQ01000037.1"/>
</dbReference>
<evidence type="ECO:0000313" key="1">
    <source>
        <dbReference type="EMBL" id="KUJ73775.1"/>
    </source>
</evidence>
<dbReference type="STRING" id="1685379.AVO45_14405"/>
<keyword evidence="2" id="KW-1185">Reference proteome</keyword>
<sequence>MAHLQKRQMQMLWPRAILASGRGDELDDRITPMKAETSKRKTTADEALELLEQAWSYYMPEPKQPQAKREPDLFEYANAA</sequence>
<protein>
    <submittedName>
        <fullName evidence="1">Uncharacterized protein</fullName>
    </submittedName>
</protein>
<evidence type="ECO:0000313" key="2">
    <source>
        <dbReference type="Proteomes" id="UP000053791"/>
    </source>
</evidence>
<dbReference type="AlphaFoldDB" id="A0A0X3TDB3"/>
<comment type="caution">
    <text evidence="1">The sequence shown here is derived from an EMBL/GenBank/DDBJ whole genome shotgun (WGS) entry which is preliminary data.</text>
</comment>
<dbReference type="Proteomes" id="UP000053791">
    <property type="component" value="Unassembled WGS sequence"/>
</dbReference>
<proteinExistence type="predicted"/>
<gene>
    <name evidence="1" type="ORF">AVO45_14405</name>
</gene>
<organism evidence="1 2">
    <name type="scientific">Ruegeria marisrubri</name>
    <dbReference type="NCBI Taxonomy" id="1685379"/>
    <lineage>
        <taxon>Bacteria</taxon>
        <taxon>Pseudomonadati</taxon>
        <taxon>Pseudomonadota</taxon>
        <taxon>Alphaproteobacteria</taxon>
        <taxon>Rhodobacterales</taxon>
        <taxon>Roseobacteraceae</taxon>
        <taxon>Ruegeria</taxon>
    </lineage>
</organism>
<accession>A0A0X3TDB3</accession>